<dbReference type="EMBL" id="JAACJN010000038">
    <property type="protein sequence ID" value="KAF5385674.1"/>
    <property type="molecule type" value="Genomic_DNA"/>
</dbReference>
<organism evidence="2 3">
    <name type="scientific">Collybiopsis confluens</name>
    <dbReference type="NCBI Taxonomy" id="2823264"/>
    <lineage>
        <taxon>Eukaryota</taxon>
        <taxon>Fungi</taxon>
        <taxon>Dikarya</taxon>
        <taxon>Basidiomycota</taxon>
        <taxon>Agaricomycotina</taxon>
        <taxon>Agaricomycetes</taxon>
        <taxon>Agaricomycetidae</taxon>
        <taxon>Agaricales</taxon>
        <taxon>Marasmiineae</taxon>
        <taxon>Omphalotaceae</taxon>
        <taxon>Collybiopsis</taxon>
    </lineage>
</organism>
<keyword evidence="1" id="KW-0732">Signal</keyword>
<accession>A0A8H5M9I1</accession>
<reference evidence="2 3" key="1">
    <citation type="journal article" date="2020" name="ISME J.">
        <title>Uncovering the hidden diversity of litter-decomposition mechanisms in mushroom-forming fungi.</title>
        <authorList>
            <person name="Floudas D."/>
            <person name="Bentzer J."/>
            <person name="Ahren D."/>
            <person name="Johansson T."/>
            <person name="Persson P."/>
            <person name="Tunlid A."/>
        </authorList>
    </citation>
    <scope>NUCLEOTIDE SEQUENCE [LARGE SCALE GENOMIC DNA]</scope>
    <source>
        <strain evidence="2 3">CBS 406.79</strain>
    </source>
</reference>
<protein>
    <submittedName>
        <fullName evidence="2">Uncharacterized protein</fullName>
    </submittedName>
</protein>
<proteinExistence type="predicted"/>
<feature type="signal peptide" evidence="1">
    <location>
        <begin position="1"/>
        <end position="17"/>
    </location>
</feature>
<dbReference type="OrthoDB" id="5358475at2759"/>
<dbReference type="AlphaFoldDB" id="A0A8H5M9I1"/>
<feature type="chain" id="PRO_5034067540" evidence="1">
    <location>
        <begin position="18"/>
        <end position="340"/>
    </location>
</feature>
<keyword evidence="3" id="KW-1185">Reference proteome</keyword>
<evidence type="ECO:0000313" key="2">
    <source>
        <dbReference type="EMBL" id="KAF5385674.1"/>
    </source>
</evidence>
<evidence type="ECO:0000313" key="3">
    <source>
        <dbReference type="Proteomes" id="UP000518752"/>
    </source>
</evidence>
<sequence length="340" mass="38413">MRKQLALLVSCLELSSATLVPPLFTRVPTGSIKPTGWALDVANTQANGLAGHLRDFDSYVNGSIWVEGGFIEYSEMHESAPYWFNSMVALAFQLENPRLQNQVRTFLDWTLDHQQDDGWLGPEPFDPNATVPRLVWPRYLLLLGLVQYAEADPTQTQRIANSMHKFVTAVHDIFANNTQGDPSLGFQYDYQFVRWEEMLYSLQWLHDNHPQGAATIHVDEGLMLNWDITGQEDQLVETMQLVRNAGFSWKNDWFTDAIFPKSAPGLADLTMQTHGVNTGEALKSEAIAYRFTADPTDIDSTWKRLDLVYTYHGRESGTFSADEHIAGLDPSRGQVMTVLI</sequence>
<gene>
    <name evidence="2" type="ORF">D9757_005543</name>
</gene>
<dbReference type="Proteomes" id="UP000518752">
    <property type="component" value="Unassembled WGS sequence"/>
</dbReference>
<name>A0A8H5M9I1_9AGAR</name>
<comment type="caution">
    <text evidence="2">The sequence shown here is derived from an EMBL/GenBank/DDBJ whole genome shotgun (WGS) entry which is preliminary data.</text>
</comment>
<evidence type="ECO:0000256" key="1">
    <source>
        <dbReference type="SAM" id="SignalP"/>
    </source>
</evidence>